<dbReference type="Pfam" id="PF01381">
    <property type="entry name" value="HTH_3"/>
    <property type="match status" value="1"/>
</dbReference>
<dbReference type="SUPFAM" id="SSF47413">
    <property type="entry name" value="lambda repressor-like DNA-binding domains"/>
    <property type="match status" value="1"/>
</dbReference>
<name>A0A2M9H8T2_9BIFI</name>
<evidence type="ECO:0000256" key="2">
    <source>
        <dbReference type="SAM" id="MobiDB-lite"/>
    </source>
</evidence>
<dbReference type="SMART" id="SM00530">
    <property type="entry name" value="HTH_XRE"/>
    <property type="match status" value="1"/>
</dbReference>
<feature type="transmembrane region" description="Helical" evidence="3">
    <location>
        <begin position="259"/>
        <end position="282"/>
    </location>
</feature>
<organism evidence="5 6">
    <name type="scientific">Bifidobacterium primatium</name>
    <dbReference type="NCBI Taxonomy" id="2045438"/>
    <lineage>
        <taxon>Bacteria</taxon>
        <taxon>Bacillati</taxon>
        <taxon>Actinomycetota</taxon>
        <taxon>Actinomycetes</taxon>
        <taxon>Bifidobacteriales</taxon>
        <taxon>Bifidobacteriaceae</taxon>
        <taxon>Bifidobacterium</taxon>
    </lineage>
</organism>
<keyword evidence="3" id="KW-0472">Membrane</keyword>
<accession>A0A2M9H8T2</accession>
<evidence type="ECO:0000313" key="6">
    <source>
        <dbReference type="Proteomes" id="UP000229095"/>
    </source>
</evidence>
<dbReference type="Proteomes" id="UP000229095">
    <property type="component" value="Unassembled WGS sequence"/>
</dbReference>
<evidence type="ECO:0000259" key="4">
    <source>
        <dbReference type="PROSITE" id="PS50943"/>
    </source>
</evidence>
<keyword evidence="6" id="KW-1185">Reference proteome</keyword>
<evidence type="ECO:0000313" key="5">
    <source>
        <dbReference type="EMBL" id="PJM73221.1"/>
    </source>
</evidence>
<keyword evidence="1" id="KW-0238">DNA-binding</keyword>
<dbReference type="PANTHER" id="PTHR46558">
    <property type="entry name" value="TRACRIPTIONAL REGULATORY PROTEIN-RELATED-RELATED"/>
    <property type="match status" value="1"/>
</dbReference>
<evidence type="ECO:0000256" key="1">
    <source>
        <dbReference type="ARBA" id="ARBA00023125"/>
    </source>
</evidence>
<gene>
    <name evidence="5" type="ORF">CS006_04000</name>
</gene>
<feature type="transmembrane region" description="Helical" evidence="3">
    <location>
        <begin position="210"/>
        <end position="232"/>
    </location>
</feature>
<protein>
    <submittedName>
        <fullName evidence="5">XRE family transcriptional regulator</fullName>
    </submittedName>
</protein>
<keyword evidence="3" id="KW-0812">Transmembrane</keyword>
<dbReference type="CDD" id="cd00093">
    <property type="entry name" value="HTH_XRE"/>
    <property type="match status" value="1"/>
</dbReference>
<reference evidence="5 6" key="1">
    <citation type="submission" date="2017-10" db="EMBL/GenBank/DDBJ databases">
        <title>Draft genome sequences of strains TRE 1, TRE 9, TRE H and TRI 7, isolated from tamarins, belonging to four potential novel Bifidobacterium species.</title>
        <authorList>
            <person name="Mattarelli P."/>
            <person name="Modesto M."/>
            <person name="Puglisi E."/>
            <person name="Morelli L."/>
            <person name="Spezio C."/>
            <person name="Bonetti A."/>
            <person name="Sandri C."/>
        </authorList>
    </citation>
    <scope>NUCLEOTIDE SEQUENCE [LARGE SCALE GENOMIC DNA]</scope>
    <source>
        <strain evidence="6">TRE1</strain>
    </source>
</reference>
<feature type="transmembrane region" description="Helical" evidence="3">
    <location>
        <begin position="294"/>
        <end position="312"/>
    </location>
</feature>
<feature type="transmembrane region" description="Helical" evidence="3">
    <location>
        <begin position="339"/>
        <end position="365"/>
    </location>
</feature>
<dbReference type="PANTHER" id="PTHR46558:SF15">
    <property type="entry name" value="HELIX-TURN-HELIX DOMAIN PROTEIN"/>
    <property type="match status" value="1"/>
</dbReference>
<proteinExistence type="predicted"/>
<feature type="region of interest" description="Disordered" evidence="2">
    <location>
        <begin position="91"/>
        <end position="164"/>
    </location>
</feature>
<dbReference type="InterPro" id="IPR001387">
    <property type="entry name" value="Cro/C1-type_HTH"/>
</dbReference>
<feature type="transmembrane region" description="Helical" evidence="3">
    <location>
        <begin position="174"/>
        <end position="195"/>
    </location>
</feature>
<dbReference type="RefSeq" id="WP_100510513.1">
    <property type="nucleotide sequence ID" value="NZ_PEBI01000002.1"/>
</dbReference>
<dbReference type="OrthoDB" id="9801008at2"/>
<evidence type="ECO:0000256" key="3">
    <source>
        <dbReference type="SAM" id="Phobius"/>
    </source>
</evidence>
<dbReference type="Gene3D" id="1.10.260.40">
    <property type="entry name" value="lambda repressor-like DNA-binding domains"/>
    <property type="match status" value="1"/>
</dbReference>
<feature type="domain" description="HTH cro/C1-type" evidence="4">
    <location>
        <begin position="7"/>
        <end position="61"/>
    </location>
</feature>
<feature type="transmembrane region" description="Helical" evidence="3">
    <location>
        <begin position="371"/>
        <end position="391"/>
    </location>
</feature>
<sequence length="397" mass="41311">MTFRTNLQYLRSRRNMTQEQLAMLLGVSRQAISKWESEKAYPEMDKLLAICDLFGCTLDDLVLGDVSRPGTVAGGGADGAGAAGGGDGAGAGVAGGSDSASGDDAVAETQGGTDRRAAGDGTEAAEKSVASRGSRTMARPEASAPAAGGISDASPVPTTLPKDLTGYDDHRRRFALLLASGVAAIIAGVAVANLFDSEHSMLGASPLNDFLTFACICMGVVVGLALLIPAVASHTAFKRRHPYVEDFYTEDDYGRESRLLAVGVVAGVAAILVGIAVAVYAGDVMGVDAGWPNMIMLLLDAAAVFGFVYCGIRRSMLNIAGYNRDVETERRKRDGTLPFSARLSGAVSGIIMLVATIVGLGLLFFGVDDFWIPWPVGGLLCAVAGIVISLLKDRLDR</sequence>
<keyword evidence="3" id="KW-1133">Transmembrane helix</keyword>
<comment type="caution">
    <text evidence="5">The sequence shown here is derived from an EMBL/GenBank/DDBJ whole genome shotgun (WGS) entry which is preliminary data.</text>
</comment>
<dbReference type="EMBL" id="PEBI01000002">
    <property type="protein sequence ID" value="PJM73221.1"/>
    <property type="molecule type" value="Genomic_DNA"/>
</dbReference>
<dbReference type="PROSITE" id="PS50943">
    <property type="entry name" value="HTH_CROC1"/>
    <property type="match status" value="1"/>
</dbReference>
<dbReference type="InterPro" id="IPR010982">
    <property type="entry name" value="Lambda_DNA-bd_dom_sf"/>
</dbReference>
<dbReference type="GO" id="GO:0003677">
    <property type="term" value="F:DNA binding"/>
    <property type="evidence" value="ECO:0007669"/>
    <property type="project" value="UniProtKB-KW"/>
</dbReference>
<dbReference type="AlphaFoldDB" id="A0A2M9H8T2"/>